<comment type="caution">
    <text evidence="2">The sequence shown here is derived from an EMBL/GenBank/DDBJ whole genome shotgun (WGS) entry which is preliminary data.</text>
</comment>
<evidence type="ECO:0008006" key="4">
    <source>
        <dbReference type="Google" id="ProtNLM"/>
    </source>
</evidence>
<accession>A0A8T9B9V3</accession>
<evidence type="ECO:0000313" key="3">
    <source>
        <dbReference type="Proteomes" id="UP000469559"/>
    </source>
</evidence>
<evidence type="ECO:0000256" key="1">
    <source>
        <dbReference type="SAM" id="MobiDB-lite"/>
    </source>
</evidence>
<name>A0A8T9B9V3_9HELO</name>
<sequence>MAGAIKNPFDFEGGDLTIVVMYEGKRVTGKVSTSAMMLASPVWKKFICPPWNPLPATGEEGGTTGGSQNAQETSGVDVAAETVGIDGVGEETLSSRAAKKQRTSQASKPKELDFTEDNADAFLILLRIAHLQFSELPVEELSFDLLFQLATVSDKYDCIQLVIPWIPLWTFDPEIEMVGLEMLLFVAWAFRPEGEMWDQVPLRAVERLFIDEFGVHKFSGYSGEPYRVIDLEQMPPGVLERLLSKRQELLGDILDAAYTELSCIALMQCQYDDSKCRATRYGSLCLKLRDYGVWPPPQDTFTLCASIRVIKEGLTEFQRELVDSDDDHQFCYGDQYEGCLTLEDDISRLIDSATFDFDSLLTE</sequence>
<feature type="region of interest" description="Disordered" evidence="1">
    <location>
        <begin position="54"/>
        <end position="75"/>
    </location>
</feature>
<evidence type="ECO:0000313" key="2">
    <source>
        <dbReference type="EMBL" id="TVY16515.1"/>
    </source>
</evidence>
<dbReference type="EMBL" id="QGMF01000357">
    <property type="protein sequence ID" value="TVY16515.1"/>
    <property type="molecule type" value="Genomic_DNA"/>
</dbReference>
<reference evidence="2 3" key="1">
    <citation type="submission" date="2018-05" db="EMBL/GenBank/DDBJ databases">
        <title>Whole genome sequencing for identification of molecular markers to develop diagnostic detection tools for the regulated plant pathogen Lachnellula willkommii.</title>
        <authorList>
            <person name="Giroux E."/>
            <person name="Bilodeau G."/>
        </authorList>
    </citation>
    <scope>NUCLEOTIDE SEQUENCE [LARGE SCALE GENOMIC DNA]</scope>
    <source>
        <strain evidence="2 3">CBS 203.66</strain>
    </source>
</reference>
<gene>
    <name evidence="2" type="ORF">LARI1_G005613</name>
</gene>
<organism evidence="2 3">
    <name type="scientific">Lachnellula arida</name>
    <dbReference type="NCBI Taxonomy" id="1316785"/>
    <lineage>
        <taxon>Eukaryota</taxon>
        <taxon>Fungi</taxon>
        <taxon>Dikarya</taxon>
        <taxon>Ascomycota</taxon>
        <taxon>Pezizomycotina</taxon>
        <taxon>Leotiomycetes</taxon>
        <taxon>Helotiales</taxon>
        <taxon>Lachnaceae</taxon>
        <taxon>Lachnellula</taxon>
    </lineage>
</organism>
<keyword evidence="3" id="KW-1185">Reference proteome</keyword>
<protein>
    <recommendedName>
        <fullName evidence="4">BTB domain-containing protein</fullName>
    </recommendedName>
</protein>
<dbReference type="Proteomes" id="UP000469559">
    <property type="component" value="Unassembled WGS sequence"/>
</dbReference>
<dbReference type="OrthoDB" id="3561774at2759"/>
<proteinExistence type="predicted"/>
<dbReference type="AlphaFoldDB" id="A0A8T9B9V3"/>